<keyword evidence="4" id="KW-0833">Ubl conjugation pathway</keyword>
<dbReference type="InterPro" id="IPR042468">
    <property type="entry name" value="Peptidase_C65_otubain_sub1"/>
</dbReference>
<evidence type="ECO:0000256" key="3">
    <source>
        <dbReference type="ARBA" id="ARBA00022670"/>
    </source>
</evidence>
<dbReference type="GO" id="GO:0071108">
    <property type="term" value="P:protein K48-linked deubiquitination"/>
    <property type="evidence" value="ECO:0007669"/>
    <property type="project" value="TreeGrafter"/>
</dbReference>
<evidence type="ECO:0000256" key="2">
    <source>
        <dbReference type="ARBA" id="ARBA00012759"/>
    </source>
</evidence>
<evidence type="ECO:0000256" key="1">
    <source>
        <dbReference type="ARBA" id="ARBA00000707"/>
    </source>
</evidence>
<protein>
    <recommendedName>
        <fullName evidence="2">ubiquitinyl hydrolase 1</fullName>
        <ecNumber evidence="2">3.4.19.12</ecNumber>
    </recommendedName>
</protein>
<sequence>MSSNLNAPAPDRDSQTSRPITPVPEAPRLAASSLPDVNVADPTASTSLETLDQDLQSLSPSQLHELQQNLLDEAAEKGPLISSLAPIKELRAQYEGGSMAFVKKIDWLQHEKGFKGIRRIRGDGDCFYRSLAFSYLERIMRAPDVVLAVATSISILEASLSMLDQAGFQKMVYEDFYDIFVSMIHQIVTPDATDHTLLTPALLLEGLQDPQVSNSVVIFLRLLTSAQIRKEAATYEPFLLNQDTFESIPVREFCESSVEPAGREADHVQMAALSKALGINIRVAYLDGRGNDQKVDFVELKNVEDGYNGMKEVVLLYRPGHYDILEYRDSDN</sequence>
<comment type="catalytic activity">
    <reaction evidence="1">
        <text>Thiol-dependent hydrolysis of ester, thioester, amide, peptide and isopeptide bonds formed by the C-terminal Gly of ubiquitin (a 76-residue protein attached to proteins as an intracellular targeting signal).</text>
        <dbReference type="EC" id="3.4.19.12"/>
    </reaction>
</comment>
<dbReference type="InterPro" id="IPR019400">
    <property type="entry name" value="Peptidase_C65_otubain"/>
</dbReference>
<accession>A0AAV5A3U6</accession>
<dbReference type="Proteomes" id="UP001050691">
    <property type="component" value="Unassembled WGS sequence"/>
</dbReference>
<dbReference type="GO" id="GO:0004843">
    <property type="term" value="F:cysteine-type deubiquitinase activity"/>
    <property type="evidence" value="ECO:0007669"/>
    <property type="project" value="UniProtKB-EC"/>
</dbReference>
<dbReference type="InterPro" id="IPR038765">
    <property type="entry name" value="Papain-like_cys_pep_sf"/>
</dbReference>
<dbReference type="GO" id="GO:0006508">
    <property type="term" value="P:proteolysis"/>
    <property type="evidence" value="ECO:0007669"/>
    <property type="project" value="UniProtKB-KW"/>
</dbReference>
<keyword evidence="10" id="KW-1185">Reference proteome</keyword>
<dbReference type="AlphaFoldDB" id="A0AAV5A3U6"/>
<name>A0AAV5A3U6_9AGAM</name>
<dbReference type="Pfam" id="PF10275">
    <property type="entry name" value="Peptidase_C65"/>
    <property type="match status" value="1"/>
</dbReference>
<dbReference type="EC" id="3.4.19.12" evidence="2"/>
<dbReference type="GO" id="GO:0005634">
    <property type="term" value="C:nucleus"/>
    <property type="evidence" value="ECO:0007669"/>
    <property type="project" value="TreeGrafter"/>
</dbReference>
<comment type="caution">
    <text evidence="9">The sequence shown here is derived from an EMBL/GenBank/DDBJ whole genome shotgun (WGS) entry which is preliminary data.</text>
</comment>
<dbReference type="GO" id="GO:0043130">
    <property type="term" value="F:ubiquitin binding"/>
    <property type="evidence" value="ECO:0007669"/>
    <property type="project" value="TreeGrafter"/>
</dbReference>
<organism evidence="9 10">
    <name type="scientific">Clathrus columnatus</name>
    <dbReference type="NCBI Taxonomy" id="1419009"/>
    <lineage>
        <taxon>Eukaryota</taxon>
        <taxon>Fungi</taxon>
        <taxon>Dikarya</taxon>
        <taxon>Basidiomycota</taxon>
        <taxon>Agaricomycotina</taxon>
        <taxon>Agaricomycetes</taxon>
        <taxon>Phallomycetidae</taxon>
        <taxon>Phallales</taxon>
        <taxon>Clathraceae</taxon>
        <taxon>Clathrus</taxon>
    </lineage>
</organism>
<feature type="domain" description="OTU" evidence="8">
    <location>
        <begin position="115"/>
        <end position="328"/>
    </location>
</feature>
<proteinExistence type="predicted"/>
<evidence type="ECO:0000256" key="7">
    <source>
        <dbReference type="SAM" id="MobiDB-lite"/>
    </source>
</evidence>
<evidence type="ECO:0000259" key="8">
    <source>
        <dbReference type="PROSITE" id="PS50802"/>
    </source>
</evidence>
<gene>
    <name evidence="9" type="ORF">Clacol_003494</name>
</gene>
<dbReference type="InterPro" id="IPR003323">
    <property type="entry name" value="OTU_dom"/>
</dbReference>
<dbReference type="PROSITE" id="PS50802">
    <property type="entry name" value="OTU"/>
    <property type="match status" value="1"/>
</dbReference>
<evidence type="ECO:0000313" key="10">
    <source>
        <dbReference type="Proteomes" id="UP001050691"/>
    </source>
</evidence>
<dbReference type="PANTHER" id="PTHR12931">
    <property type="entry name" value="UBIQUITIN THIOLESTERASE PROTEIN OTUB"/>
    <property type="match status" value="1"/>
</dbReference>
<dbReference type="SUPFAM" id="SSF54001">
    <property type="entry name" value="Cysteine proteinases"/>
    <property type="match status" value="1"/>
</dbReference>
<dbReference type="EMBL" id="BPWL01000004">
    <property type="protein sequence ID" value="GJJ09272.1"/>
    <property type="molecule type" value="Genomic_DNA"/>
</dbReference>
<dbReference type="Gene3D" id="1.20.1300.20">
    <property type="entry name" value="Peptidase C65 Otubain, subdomain 2"/>
    <property type="match status" value="1"/>
</dbReference>
<dbReference type="CDD" id="cd22749">
    <property type="entry name" value="Otubain_C65"/>
    <property type="match status" value="1"/>
</dbReference>
<evidence type="ECO:0000256" key="5">
    <source>
        <dbReference type="ARBA" id="ARBA00022801"/>
    </source>
</evidence>
<keyword evidence="5" id="KW-0378">Hydrolase</keyword>
<keyword evidence="3" id="KW-0645">Protease</keyword>
<keyword evidence="6" id="KW-0788">Thiol protease</keyword>
<evidence type="ECO:0000256" key="6">
    <source>
        <dbReference type="ARBA" id="ARBA00022807"/>
    </source>
</evidence>
<dbReference type="PANTHER" id="PTHR12931:SF15">
    <property type="entry name" value="UBIQUITIN THIOESTERASE OTUBAIN-LIKE"/>
    <property type="match status" value="1"/>
</dbReference>
<feature type="region of interest" description="Disordered" evidence="7">
    <location>
        <begin position="1"/>
        <end position="43"/>
    </location>
</feature>
<evidence type="ECO:0000313" key="9">
    <source>
        <dbReference type="EMBL" id="GJJ09272.1"/>
    </source>
</evidence>
<reference evidence="9" key="1">
    <citation type="submission" date="2021-10" db="EMBL/GenBank/DDBJ databases">
        <title>De novo Genome Assembly of Clathrus columnatus (Basidiomycota, Fungi) Using Illumina and Nanopore Sequence Data.</title>
        <authorList>
            <person name="Ogiso-Tanaka E."/>
            <person name="Itagaki H."/>
            <person name="Hosoya T."/>
            <person name="Hosaka K."/>
        </authorList>
    </citation>
    <scope>NUCLEOTIDE SEQUENCE</scope>
    <source>
        <strain evidence="9">MO-923</strain>
    </source>
</reference>
<evidence type="ECO:0000256" key="4">
    <source>
        <dbReference type="ARBA" id="ARBA00022786"/>
    </source>
</evidence>
<dbReference type="Gene3D" id="3.30.200.60">
    <property type="entry name" value="Peptidase C65 Otubain, subdomain 1"/>
    <property type="match status" value="1"/>
</dbReference>
<dbReference type="InterPro" id="IPR042467">
    <property type="entry name" value="Peptidase_C65_otubain_sub2"/>
</dbReference>